<keyword evidence="4" id="KW-1185">Reference proteome</keyword>
<feature type="domain" description="Peptidase S1" evidence="2">
    <location>
        <begin position="15"/>
        <end position="77"/>
    </location>
</feature>
<dbReference type="VEuPathDB" id="VectorBase:ADIR014792"/>
<dbReference type="SUPFAM" id="SSF50494">
    <property type="entry name" value="Trypsin-like serine proteases"/>
    <property type="match status" value="1"/>
</dbReference>
<dbReference type="InterPro" id="IPR009003">
    <property type="entry name" value="Peptidase_S1_PA"/>
</dbReference>
<reference evidence="3" key="2">
    <citation type="submission" date="2020-05" db="UniProtKB">
        <authorList>
            <consortium name="EnsemblMetazoa"/>
        </authorList>
    </citation>
    <scope>IDENTIFICATION</scope>
    <source>
        <strain evidence="3">WRAIR2</strain>
    </source>
</reference>
<reference evidence="4" key="1">
    <citation type="submission" date="2013-03" db="EMBL/GenBank/DDBJ databases">
        <title>The Genome Sequence of Anopheles dirus WRAIR2.</title>
        <authorList>
            <consortium name="The Broad Institute Genomics Platform"/>
            <person name="Neafsey D.E."/>
            <person name="Walton C."/>
            <person name="Walker B."/>
            <person name="Young S.K."/>
            <person name="Zeng Q."/>
            <person name="Gargeya S."/>
            <person name="Fitzgerald M."/>
            <person name="Haas B."/>
            <person name="Abouelleil A."/>
            <person name="Allen A.W."/>
            <person name="Alvarado L."/>
            <person name="Arachchi H.M."/>
            <person name="Berlin A.M."/>
            <person name="Chapman S.B."/>
            <person name="Gainer-Dewar J."/>
            <person name="Goldberg J."/>
            <person name="Griggs A."/>
            <person name="Gujja S."/>
            <person name="Hansen M."/>
            <person name="Howarth C."/>
            <person name="Imamovic A."/>
            <person name="Ireland A."/>
            <person name="Larimer J."/>
            <person name="McCowan C."/>
            <person name="Murphy C."/>
            <person name="Pearson M."/>
            <person name="Poon T.W."/>
            <person name="Priest M."/>
            <person name="Roberts A."/>
            <person name="Saif S."/>
            <person name="Shea T."/>
            <person name="Sisk P."/>
            <person name="Sykes S."/>
            <person name="Wortman J."/>
            <person name="Nusbaum C."/>
            <person name="Birren B."/>
        </authorList>
    </citation>
    <scope>NUCLEOTIDE SEQUENCE [LARGE SCALE GENOMIC DNA]</scope>
    <source>
        <strain evidence="4">WRAIR2</strain>
    </source>
</reference>
<dbReference type="InterPro" id="IPR043504">
    <property type="entry name" value="Peptidase_S1_PA_chymotrypsin"/>
</dbReference>
<accession>A0A182NY90</accession>
<protein>
    <recommendedName>
        <fullName evidence="2">Peptidase S1 domain-containing protein</fullName>
    </recommendedName>
</protein>
<evidence type="ECO:0000313" key="3">
    <source>
        <dbReference type="EnsemblMetazoa" id="ADIR014792-PA"/>
    </source>
</evidence>
<name>A0A182NY90_9DIPT</name>
<dbReference type="EnsemblMetazoa" id="ADIR014792-RA">
    <property type="protein sequence ID" value="ADIR014792-PA"/>
    <property type="gene ID" value="ADIR014792"/>
</dbReference>
<evidence type="ECO:0000256" key="1">
    <source>
        <dbReference type="ARBA" id="ARBA00024195"/>
    </source>
</evidence>
<dbReference type="AlphaFoldDB" id="A0A182NY90"/>
<dbReference type="Pfam" id="PF00089">
    <property type="entry name" value="Trypsin"/>
    <property type="match status" value="1"/>
</dbReference>
<comment type="similarity">
    <text evidence="1">Belongs to the peptidase S1 family. CLIP subfamily.</text>
</comment>
<dbReference type="Proteomes" id="UP000075884">
    <property type="component" value="Unassembled WGS sequence"/>
</dbReference>
<dbReference type="GO" id="GO:0006508">
    <property type="term" value="P:proteolysis"/>
    <property type="evidence" value="ECO:0007669"/>
    <property type="project" value="InterPro"/>
</dbReference>
<dbReference type="Gene3D" id="2.40.10.10">
    <property type="entry name" value="Trypsin-like serine proteases"/>
    <property type="match status" value="1"/>
</dbReference>
<sequence>MYFNIRFAGLGLINIENETEWFCGATIISERFLLTAAQCEKQQSVSLTHVGLGCSETTEECEKILALKMKCIVHDTCIVWRPTMDILTLVEAILVDHW</sequence>
<proteinExistence type="inferred from homology"/>
<organism evidence="3 4">
    <name type="scientific">Anopheles dirus</name>
    <dbReference type="NCBI Taxonomy" id="7168"/>
    <lineage>
        <taxon>Eukaryota</taxon>
        <taxon>Metazoa</taxon>
        <taxon>Ecdysozoa</taxon>
        <taxon>Arthropoda</taxon>
        <taxon>Hexapoda</taxon>
        <taxon>Insecta</taxon>
        <taxon>Pterygota</taxon>
        <taxon>Neoptera</taxon>
        <taxon>Endopterygota</taxon>
        <taxon>Diptera</taxon>
        <taxon>Nematocera</taxon>
        <taxon>Culicoidea</taxon>
        <taxon>Culicidae</taxon>
        <taxon>Anophelinae</taxon>
        <taxon>Anopheles</taxon>
    </lineage>
</organism>
<dbReference type="InterPro" id="IPR001254">
    <property type="entry name" value="Trypsin_dom"/>
</dbReference>
<dbReference type="GO" id="GO:0004252">
    <property type="term" value="F:serine-type endopeptidase activity"/>
    <property type="evidence" value="ECO:0007669"/>
    <property type="project" value="InterPro"/>
</dbReference>
<evidence type="ECO:0000313" key="4">
    <source>
        <dbReference type="Proteomes" id="UP000075884"/>
    </source>
</evidence>
<evidence type="ECO:0000259" key="2">
    <source>
        <dbReference type="Pfam" id="PF00089"/>
    </source>
</evidence>